<dbReference type="RefSeq" id="WP_185664230.1">
    <property type="nucleotide sequence ID" value="NZ_JACLAW010000007.1"/>
</dbReference>
<evidence type="ECO:0000256" key="4">
    <source>
        <dbReference type="SAM" id="SignalP"/>
    </source>
</evidence>
<dbReference type="PROSITE" id="PS00141">
    <property type="entry name" value="ASP_PROTEASE"/>
    <property type="match status" value="1"/>
</dbReference>
<dbReference type="InterPro" id="IPR021109">
    <property type="entry name" value="Peptidase_aspartic_dom_sf"/>
</dbReference>
<dbReference type="PANTHER" id="PTHR44858:SF1">
    <property type="entry name" value="UDP-N-ACETYLGLUCOSAMINE--PEPTIDE N-ACETYLGLUCOSAMINYLTRANSFERASE SPINDLY-RELATED"/>
    <property type="match status" value="1"/>
</dbReference>
<dbReference type="GO" id="GO:0006508">
    <property type="term" value="P:proteolysis"/>
    <property type="evidence" value="ECO:0007669"/>
    <property type="project" value="UniProtKB-KW"/>
</dbReference>
<evidence type="ECO:0000256" key="1">
    <source>
        <dbReference type="ARBA" id="ARBA00022737"/>
    </source>
</evidence>
<gene>
    <name evidence="6" type="ORF">H7F51_10340</name>
</gene>
<feature type="chain" id="PRO_5030871958" evidence="4">
    <location>
        <begin position="31"/>
        <end position="591"/>
    </location>
</feature>
<organism evidence="6 7">
    <name type="scientific">Novosphingobium flavum</name>
    <dbReference type="NCBI Taxonomy" id="1778672"/>
    <lineage>
        <taxon>Bacteria</taxon>
        <taxon>Pseudomonadati</taxon>
        <taxon>Pseudomonadota</taxon>
        <taxon>Alphaproteobacteria</taxon>
        <taxon>Sphingomonadales</taxon>
        <taxon>Sphingomonadaceae</taxon>
        <taxon>Novosphingobium</taxon>
    </lineage>
</organism>
<dbReference type="InterPro" id="IPR011990">
    <property type="entry name" value="TPR-like_helical_dom_sf"/>
</dbReference>
<keyword evidence="7" id="KW-1185">Reference proteome</keyword>
<sequence>MRNSTCAKYLWSILLASGAAAGLAAEPASAAECRVDNFGTLAVDMQGLRPTTVIKVNGQDARFILDTGAFFNTMSRANADALGLKLDAAPPGMRGVGIGGSFALEVARIKEFGILGGTLHNVEFIVGGSDAGTGLIGSNLLNAVDLDADLAHGKMRLLRPQGCGKVAMAYWTKDGNFQVADIRPSDGRLSRSTVVDVTINGKSVRAVLDTGAPTTVLTRPAAERAGIKLDGPQAKPGGMTSGFGTKAYQSWIVPVDTFTIGTETIQHTQMQVMDGTIGGSDGPDMLLGADFFLAHHIFIANSQHKIYFTYNGGRIFALGKPPKQSALDQIATAGEDGPKTAEDFALRGQALLARGEPAAALADLDRAITMGPDRAGWHLARARVHRELKQDDAALGDLDKAIASDPADIDARLMRAGLRLAHTDRKGSDEDIAAARDRVPAGSDKSRAVASFLIELEQPAAALPLLDRWVDLHRNDADLGSGLNARCWARTLANQLLDEALADCRTAIKRDGAKASYLDSMGLTLLRLKQYPAAISAYEKVLAEVPGLAWSRYGLGLARERSGQAEAGRSDLKAAMDSNPEIAGLFQRYGI</sequence>
<evidence type="ECO:0000259" key="5">
    <source>
        <dbReference type="PROSITE" id="PS50175"/>
    </source>
</evidence>
<dbReference type="Gene3D" id="1.25.40.10">
    <property type="entry name" value="Tetratricopeptide repeat domain"/>
    <property type="match status" value="2"/>
</dbReference>
<dbReference type="InterPro" id="IPR050498">
    <property type="entry name" value="Ycf3"/>
</dbReference>
<feature type="signal peptide" evidence="4">
    <location>
        <begin position="1"/>
        <end position="30"/>
    </location>
</feature>
<dbReference type="PROSITE" id="PS50175">
    <property type="entry name" value="ASP_PROT_RETROV"/>
    <property type="match status" value="1"/>
</dbReference>
<keyword evidence="4" id="KW-0732">Signal</keyword>
<keyword evidence="1" id="KW-0677">Repeat</keyword>
<dbReference type="SUPFAM" id="SSF50630">
    <property type="entry name" value="Acid proteases"/>
    <property type="match status" value="2"/>
</dbReference>
<keyword evidence="6" id="KW-0645">Protease</keyword>
<dbReference type="AlphaFoldDB" id="A0A7X1KLT3"/>
<dbReference type="CDD" id="cd05483">
    <property type="entry name" value="retropepsin_like_bacteria"/>
    <property type="match status" value="2"/>
</dbReference>
<dbReference type="InterPro" id="IPR019734">
    <property type="entry name" value="TPR_rpt"/>
</dbReference>
<name>A0A7X1KLT3_9SPHN</name>
<dbReference type="EMBL" id="JACLAW010000007">
    <property type="protein sequence ID" value="MBC2665924.1"/>
    <property type="molecule type" value="Genomic_DNA"/>
</dbReference>
<dbReference type="Pfam" id="PF13650">
    <property type="entry name" value="Asp_protease_2"/>
    <property type="match status" value="2"/>
</dbReference>
<reference evidence="6 7" key="1">
    <citation type="submission" date="2020-08" db="EMBL/GenBank/DDBJ databases">
        <title>The genome sequence of type strain Novosphingobium flavum NBRC 111647.</title>
        <authorList>
            <person name="Liu Y."/>
        </authorList>
    </citation>
    <scope>NUCLEOTIDE SEQUENCE [LARGE SCALE GENOMIC DNA]</scope>
    <source>
        <strain evidence="6 7">NBRC 111647</strain>
    </source>
</reference>
<proteinExistence type="predicted"/>
<dbReference type="GO" id="GO:0004190">
    <property type="term" value="F:aspartic-type endopeptidase activity"/>
    <property type="evidence" value="ECO:0007669"/>
    <property type="project" value="InterPro"/>
</dbReference>
<dbReference type="Gene3D" id="2.40.70.10">
    <property type="entry name" value="Acid Proteases"/>
    <property type="match status" value="2"/>
</dbReference>
<dbReference type="Pfam" id="PF13432">
    <property type="entry name" value="TPR_16"/>
    <property type="match status" value="1"/>
</dbReference>
<dbReference type="PANTHER" id="PTHR44858">
    <property type="entry name" value="TETRATRICOPEPTIDE REPEAT PROTEIN 6"/>
    <property type="match status" value="1"/>
</dbReference>
<evidence type="ECO:0000313" key="6">
    <source>
        <dbReference type="EMBL" id="MBC2665924.1"/>
    </source>
</evidence>
<dbReference type="InterPro" id="IPR001995">
    <property type="entry name" value="Peptidase_A2_cat"/>
</dbReference>
<evidence type="ECO:0000256" key="3">
    <source>
        <dbReference type="ARBA" id="ARBA00022803"/>
    </source>
</evidence>
<dbReference type="InterPro" id="IPR001969">
    <property type="entry name" value="Aspartic_peptidase_AS"/>
</dbReference>
<accession>A0A7X1KLT3</accession>
<evidence type="ECO:0000256" key="2">
    <source>
        <dbReference type="ARBA" id="ARBA00022801"/>
    </source>
</evidence>
<keyword evidence="2" id="KW-0378">Hydrolase</keyword>
<dbReference type="Proteomes" id="UP000566813">
    <property type="component" value="Unassembled WGS sequence"/>
</dbReference>
<feature type="domain" description="Peptidase A2" evidence="5">
    <location>
        <begin position="204"/>
        <end position="219"/>
    </location>
</feature>
<keyword evidence="3" id="KW-0802">TPR repeat</keyword>
<comment type="caution">
    <text evidence="6">The sequence shown here is derived from an EMBL/GenBank/DDBJ whole genome shotgun (WGS) entry which is preliminary data.</text>
</comment>
<dbReference type="InterPro" id="IPR034122">
    <property type="entry name" value="Retropepsin-like_bacterial"/>
</dbReference>
<protein>
    <submittedName>
        <fullName evidence="6">Aspartyl protease family protein</fullName>
    </submittedName>
</protein>
<dbReference type="SUPFAM" id="SSF48452">
    <property type="entry name" value="TPR-like"/>
    <property type="match status" value="1"/>
</dbReference>
<dbReference type="SMART" id="SM00028">
    <property type="entry name" value="TPR"/>
    <property type="match status" value="4"/>
</dbReference>
<evidence type="ECO:0000313" key="7">
    <source>
        <dbReference type="Proteomes" id="UP000566813"/>
    </source>
</evidence>